<feature type="non-terminal residue" evidence="2">
    <location>
        <position position="49"/>
    </location>
</feature>
<evidence type="ECO:0000259" key="1">
    <source>
        <dbReference type="Pfam" id="PF07727"/>
    </source>
</evidence>
<comment type="caution">
    <text evidence="2">The sequence shown here is derived from an EMBL/GenBank/DDBJ whole genome shotgun (WGS) entry which is preliminary data.</text>
</comment>
<organism evidence="2">
    <name type="scientific">Tanacetum cinerariifolium</name>
    <name type="common">Dalmatian daisy</name>
    <name type="synonym">Chrysanthemum cinerariifolium</name>
    <dbReference type="NCBI Taxonomy" id="118510"/>
    <lineage>
        <taxon>Eukaryota</taxon>
        <taxon>Viridiplantae</taxon>
        <taxon>Streptophyta</taxon>
        <taxon>Embryophyta</taxon>
        <taxon>Tracheophyta</taxon>
        <taxon>Spermatophyta</taxon>
        <taxon>Magnoliopsida</taxon>
        <taxon>eudicotyledons</taxon>
        <taxon>Gunneridae</taxon>
        <taxon>Pentapetalae</taxon>
        <taxon>asterids</taxon>
        <taxon>campanulids</taxon>
        <taxon>Asterales</taxon>
        <taxon>Asteraceae</taxon>
        <taxon>Asteroideae</taxon>
        <taxon>Anthemideae</taxon>
        <taxon>Anthemidinae</taxon>
        <taxon>Tanacetum</taxon>
    </lineage>
</organism>
<protein>
    <submittedName>
        <fullName evidence="2">Ribonuclease H-like domain-containing protein</fullName>
    </submittedName>
</protein>
<evidence type="ECO:0000313" key="2">
    <source>
        <dbReference type="EMBL" id="GFC83358.1"/>
    </source>
</evidence>
<feature type="domain" description="Reverse transcriptase Ty1/copia-type" evidence="1">
    <location>
        <begin position="1"/>
        <end position="49"/>
    </location>
</feature>
<gene>
    <name evidence="2" type="ORF">Tci_855328</name>
</gene>
<name>A0A699RDB7_TANCI</name>
<accession>A0A699RDB7</accession>
<dbReference type="EMBL" id="BKCJ011089080">
    <property type="protein sequence ID" value="GFC83358.1"/>
    <property type="molecule type" value="Genomic_DNA"/>
</dbReference>
<dbReference type="InterPro" id="IPR013103">
    <property type="entry name" value="RVT_2"/>
</dbReference>
<reference evidence="2" key="1">
    <citation type="journal article" date="2019" name="Sci. Rep.">
        <title>Draft genome of Tanacetum cinerariifolium, the natural source of mosquito coil.</title>
        <authorList>
            <person name="Yamashiro T."/>
            <person name="Shiraishi A."/>
            <person name="Satake H."/>
            <person name="Nakayama K."/>
        </authorList>
    </citation>
    <scope>NUCLEOTIDE SEQUENCE</scope>
</reference>
<sequence length="49" mass="5717">MDVKSAFLYGTINEEVYMMQPPGFQDLDFPAKMYRVEKTMYGLHQAPRA</sequence>
<proteinExistence type="predicted"/>
<dbReference type="AlphaFoldDB" id="A0A699RDB7"/>
<dbReference type="Pfam" id="PF07727">
    <property type="entry name" value="RVT_2"/>
    <property type="match status" value="1"/>
</dbReference>